<dbReference type="Gene3D" id="2.120.10.30">
    <property type="entry name" value="TolB, C-terminal domain"/>
    <property type="match status" value="3"/>
</dbReference>
<name>A0A517T8U8_9PLAN</name>
<organism evidence="6 7">
    <name type="scientific">Calycomorphotria hydatis</name>
    <dbReference type="NCBI Taxonomy" id="2528027"/>
    <lineage>
        <taxon>Bacteria</taxon>
        <taxon>Pseudomonadati</taxon>
        <taxon>Planctomycetota</taxon>
        <taxon>Planctomycetia</taxon>
        <taxon>Planctomycetales</taxon>
        <taxon>Planctomycetaceae</taxon>
        <taxon>Calycomorphotria</taxon>
    </lineage>
</organism>
<gene>
    <name evidence="6" type="primary">artM</name>
    <name evidence="6" type="ORF">V22_20470</name>
</gene>
<reference evidence="6 7" key="1">
    <citation type="submission" date="2019-02" db="EMBL/GenBank/DDBJ databases">
        <title>Deep-cultivation of Planctomycetes and their phenomic and genomic characterization uncovers novel biology.</title>
        <authorList>
            <person name="Wiegand S."/>
            <person name="Jogler M."/>
            <person name="Boedeker C."/>
            <person name="Pinto D."/>
            <person name="Vollmers J."/>
            <person name="Rivas-Marin E."/>
            <person name="Kohn T."/>
            <person name="Peeters S.H."/>
            <person name="Heuer A."/>
            <person name="Rast P."/>
            <person name="Oberbeckmann S."/>
            <person name="Bunk B."/>
            <person name="Jeske O."/>
            <person name="Meyerdierks A."/>
            <person name="Storesund J.E."/>
            <person name="Kallscheuer N."/>
            <person name="Luecker S."/>
            <person name="Lage O.M."/>
            <person name="Pohl T."/>
            <person name="Merkel B.J."/>
            <person name="Hornburger P."/>
            <person name="Mueller R.-W."/>
            <person name="Bruemmer F."/>
            <person name="Labrenz M."/>
            <person name="Spormann A.M."/>
            <person name="Op den Camp H."/>
            <person name="Overmann J."/>
            <person name="Amann R."/>
            <person name="Jetten M.S.M."/>
            <person name="Mascher T."/>
            <person name="Medema M.H."/>
            <person name="Devos D.P."/>
            <person name="Kaster A.-K."/>
            <person name="Ovreas L."/>
            <person name="Rohde M."/>
            <person name="Galperin M.Y."/>
            <person name="Jogler C."/>
        </authorList>
    </citation>
    <scope>NUCLEOTIDE SEQUENCE [LARGE SCALE GENOMIC DNA]</scope>
    <source>
        <strain evidence="6 7">V22</strain>
    </source>
</reference>
<feature type="repeat" description="NHL" evidence="4">
    <location>
        <begin position="566"/>
        <end position="604"/>
    </location>
</feature>
<dbReference type="PROSITE" id="PS50893">
    <property type="entry name" value="ABC_TRANSPORTER_2"/>
    <property type="match status" value="1"/>
</dbReference>
<feature type="repeat" description="NHL" evidence="4">
    <location>
        <begin position="395"/>
        <end position="423"/>
    </location>
</feature>
<evidence type="ECO:0000256" key="1">
    <source>
        <dbReference type="ARBA" id="ARBA00022737"/>
    </source>
</evidence>
<dbReference type="KEGG" id="chya:V22_20470"/>
<keyword evidence="7" id="KW-1185">Reference proteome</keyword>
<accession>A0A517T8U8</accession>
<dbReference type="Pfam" id="PF00005">
    <property type="entry name" value="ABC_tran"/>
    <property type="match status" value="1"/>
</dbReference>
<keyword evidence="1" id="KW-0677">Repeat</keyword>
<dbReference type="GO" id="GO:0005524">
    <property type="term" value="F:ATP binding"/>
    <property type="evidence" value="ECO:0007669"/>
    <property type="project" value="UniProtKB-KW"/>
</dbReference>
<evidence type="ECO:0000259" key="5">
    <source>
        <dbReference type="PROSITE" id="PS50893"/>
    </source>
</evidence>
<dbReference type="SUPFAM" id="SSF63829">
    <property type="entry name" value="Calcium-dependent phosphotriesterase"/>
    <property type="match status" value="1"/>
</dbReference>
<keyword evidence="3 6" id="KW-0067">ATP-binding</keyword>
<dbReference type="InterPro" id="IPR001258">
    <property type="entry name" value="NHL_repeat"/>
</dbReference>
<feature type="repeat" description="NHL" evidence="4">
    <location>
        <begin position="427"/>
        <end position="471"/>
    </location>
</feature>
<dbReference type="SMART" id="SM00382">
    <property type="entry name" value="AAA"/>
    <property type="match status" value="1"/>
</dbReference>
<dbReference type="InterPro" id="IPR003439">
    <property type="entry name" value="ABC_transporter-like_ATP-bd"/>
</dbReference>
<evidence type="ECO:0000313" key="6">
    <source>
        <dbReference type="EMBL" id="QDT64804.1"/>
    </source>
</evidence>
<dbReference type="InterPro" id="IPR027417">
    <property type="entry name" value="P-loop_NTPase"/>
</dbReference>
<dbReference type="PROSITE" id="PS51125">
    <property type="entry name" value="NHL"/>
    <property type="match status" value="4"/>
</dbReference>
<dbReference type="Pfam" id="PF01436">
    <property type="entry name" value="NHL"/>
    <property type="match status" value="1"/>
</dbReference>
<protein>
    <submittedName>
        <fullName evidence="6">Arginine transport ATP-binding protein ArtM</fullName>
    </submittedName>
</protein>
<feature type="repeat" description="NHL" evidence="4">
    <location>
        <begin position="479"/>
        <end position="517"/>
    </location>
</feature>
<dbReference type="OrthoDB" id="9799230at2"/>
<proteinExistence type="predicted"/>
<dbReference type="EMBL" id="CP036316">
    <property type="protein sequence ID" value="QDT64804.1"/>
    <property type="molecule type" value="Genomic_DNA"/>
</dbReference>
<evidence type="ECO:0000256" key="2">
    <source>
        <dbReference type="ARBA" id="ARBA00022741"/>
    </source>
</evidence>
<sequence length="608" mass="66987">MSSSALWKLEQVELAGMSEPRLKDCSLTISTGRTAVVGASGSGKTSLLNLLVGFEKPDRGKITSTKPAANNSLHWVPPDDGLWTHVSVLEHLTLVHPQGNAGREACRELLKQFDLLELEAVRPHRLSRGERSRLAVARAIASESEILVMDEPLSHVDSARVDRYWSVLDEYLNEGNRSIVLATHEPSRVLRHCESVIGLSDGMICFEGAVNDLYRNPPDEQRAWLLGAANWFDADDAAVWFVHAEDVPHCVRPEQIQLVAENESRFEVESTQSTGSVAITELCDTQSKRRRRCYHLSVGERLEKGLRVSLKLLALVMLCLGAAGCETAEHPQLEVSQERHIILPPVGAAIPAPRAITIGHDDERYVLDNAGRVLVYDAAGELLKQWSMPASENGNPEGICVLQDGSIVVADTHYYQLVFFDSNGEVLRTLGKNGEEPGQFIYPVAITTDDHGNLYVGEYGGNDRLQKFSADGEFLWEAGQPGTGEGEFQRPSGIIWRDGKLYVADAFNSRIQVFSDDGDYLGTLDSPDGHELRYPYELRNGPDNLIYVIEYAAGRVSLLDIDGGTQAVYGSSGYKSGQFKTPWGLAVDSRGVIWVADTGNHRIVELVR</sequence>
<dbReference type="PANTHER" id="PTHR24104:SF25">
    <property type="entry name" value="PROTEIN LIN-41"/>
    <property type="match status" value="1"/>
</dbReference>
<dbReference type="GO" id="GO:0008270">
    <property type="term" value="F:zinc ion binding"/>
    <property type="evidence" value="ECO:0007669"/>
    <property type="project" value="UniProtKB-KW"/>
</dbReference>
<dbReference type="PANTHER" id="PTHR24104">
    <property type="entry name" value="E3 UBIQUITIN-PROTEIN LIGASE NHLRC1-RELATED"/>
    <property type="match status" value="1"/>
</dbReference>
<evidence type="ECO:0000313" key="7">
    <source>
        <dbReference type="Proteomes" id="UP000319976"/>
    </source>
</evidence>
<dbReference type="InterPro" id="IPR011042">
    <property type="entry name" value="6-blade_b-propeller_TolB-like"/>
</dbReference>
<keyword evidence="2" id="KW-0547">Nucleotide-binding</keyword>
<dbReference type="GO" id="GO:0016887">
    <property type="term" value="F:ATP hydrolysis activity"/>
    <property type="evidence" value="ECO:0007669"/>
    <property type="project" value="InterPro"/>
</dbReference>
<dbReference type="InterPro" id="IPR050952">
    <property type="entry name" value="TRIM-NHL_E3_ligases"/>
</dbReference>
<feature type="domain" description="ABC transporter" evidence="5">
    <location>
        <begin position="7"/>
        <end position="226"/>
    </location>
</feature>
<evidence type="ECO:0000256" key="4">
    <source>
        <dbReference type="PROSITE-ProRule" id="PRU00504"/>
    </source>
</evidence>
<dbReference type="SUPFAM" id="SSF52540">
    <property type="entry name" value="P-loop containing nucleoside triphosphate hydrolases"/>
    <property type="match status" value="1"/>
</dbReference>
<evidence type="ECO:0000256" key="3">
    <source>
        <dbReference type="ARBA" id="ARBA00022840"/>
    </source>
</evidence>
<dbReference type="InterPro" id="IPR003593">
    <property type="entry name" value="AAA+_ATPase"/>
</dbReference>
<dbReference type="AlphaFoldDB" id="A0A517T8U8"/>
<dbReference type="Proteomes" id="UP000319976">
    <property type="component" value="Chromosome"/>
</dbReference>
<dbReference type="Gene3D" id="3.40.50.300">
    <property type="entry name" value="P-loop containing nucleotide triphosphate hydrolases"/>
    <property type="match status" value="1"/>
</dbReference>